<evidence type="ECO:0000256" key="1">
    <source>
        <dbReference type="SAM" id="MobiDB-lite"/>
    </source>
</evidence>
<feature type="region of interest" description="Disordered" evidence="1">
    <location>
        <begin position="1"/>
        <end position="36"/>
    </location>
</feature>
<feature type="compositionally biased region" description="Basic and acidic residues" evidence="1">
    <location>
        <begin position="22"/>
        <end position="32"/>
    </location>
</feature>
<gene>
    <name evidence="2" type="ORF">Sgleb_67550</name>
</gene>
<protein>
    <submittedName>
        <fullName evidence="2">Uncharacterized protein</fullName>
    </submittedName>
</protein>
<accession>A0A640T5X9</accession>
<feature type="region of interest" description="Disordered" evidence="1">
    <location>
        <begin position="63"/>
        <end position="89"/>
    </location>
</feature>
<dbReference type="EMBL" id="BLIO01000001">
    <property type="protein sequence ID" value="GFE18708.1"/>
    <property type="molecule type" value="Genomic_DNA"/>
</dbReference>
<evidence type="ECO:0000313" key="3">
    <source>
        <dbReference type="Proteomes" id="UP000430079"/>
    </source>
</evidence>
<dbReference type="Proteomes" id="UP000430079">
    <property type="component" value="Unassembled WGS sequence"/>
</dbReference>
<proteinExistence type="predicted"/>
<dbReference type="AlphaFoldDB" id="A0A640T5X9"/>
<keyword evidence="3" id="KW-1185">Reference proteome</keyword>
<organism evidence="2 3">
    <name type="scientific">Streptomyces glebosus</name>
    <dbReference type="NCBI Taxonomy" id="249580"/>
    <lineage>
        <taxon>Bacteria</taxon>
        <taxon>Bacillati</taxon>
        <taxon>Actinomycetota</taxon>
        <taxon>Actinomycetes</taxon>
        <taxon>Kitasatosporales</taxon>
        <taxon>Streptomycetaceae</taxon>
        <taxon>Streptomyces</taxon>
    </lineage>
</organism>
<name>A0A640T5X9_9ACTN</name>
<evidence type="ECO:0000313" key="2">
    <source>
        <dbReference type="EMBL" id="GFE18708.1"/>
    </source>
</evidence>
<sequence>MSMVSQCSDDWRKSPASWGEPAEGRPQAETDAKAQTVPTVASIRWKRMTSLCSCGFGPSTRLPATAGSASAAKEKKARGSLPRSPAVIS</sequence>
<comment type="caution">
    <text evidence="2">The sequence shown here is derived from an EMBL/GenBank/DDBJ whole genome shotgun (WGS) entry which is preliminary data.</text>
</comment>
<reference evidence="2 3" key="1">
    <citation type="submission" date="2019-12" db="EMBL/GenBank/DDBJ databases">
        <title>Whole genome shotgun sequence of Streptomyces hygroscopicus subsp. glebosus NBRC 13786.</title>
        <authorList>
            <person name="Ichikawa N."/>
            <person name="Kimura A."/>
            <person name="Kitahashi Y."/>
            <person name="Komaki H."/>
            <person name="Tamura T."/>
        </authorList>
    </citation>
    <scope>NUCLEOTIDE SEQUENCE [LARGE SCALE GENOMIC DNA]</scope>
    <source>
        <strain evidence="2 3">NBRC 13786</strain>
    </source>
</reference>